<evidence type="ECO:0000313" key="3">
    <source>
        <dbReference type="Proteomes" id="UP000030645"/>
    </source>
</evidence>
<sequence length="151" mass="16828">MGKCLISHAAALAPGHAFLAIRELRVAVVAAITGLIAVGPRVATPQAPRHAAQHRHTRRAATLHLLNYAILAFTAVIWACQCRGHHQPQYQHQYWHNSSCRWSLLHLFCDSKLALVMITRSTYGQKAQNNSLLSWGVYLSEENLRKVTNTS</sequence>
<dbReference type="AlphaFoldDB" id="W9R8Q8"/>
<keyword evidence="1" id="KW-0812">Transmembrane</keyword>
<name>W9R8Q8_9ROSA</name>
<feature type="transmembrane region" description="Helical" evidence="1">
    <location>
        <begin position="27"/>
        <end position="43"/>
    </location>
</feature>
<gene>
    <name evidence="2" type="ORF">L484_013637</name>
</gene>
<evidence type="ECO:0000313" key="2">
    <source>
        <dbReference type="EMBL" id="EXB41561.1"/>
    </source>
</evidence>
<reference evidence="3" key="1">
    <citation type="submission" date="2013-01" db="EMBL/GenBank/DDBJ databases">
        <title>Draft Genome Sequence of a Mulberry Tree, Morus notabilis C.K. Schneid.</title>
        <authorList>
            <person name="He N."/>
            <person name="Zhao S."/>
        </authorList>
    </citation>
    <scope>NUCLEOTIDE SEQUENCE</scope>
</reference>
<protein>
    <submittedName>
        <fullName evidence="2">Uncharacterized protein</fullName>
    </submittedName>
</protein>
<organism evidence="2 3">
    <name type="scientific">Morus notabilis</name>
    <dbReference type="NCBI Taxonomy" id="981085"/>
    <lineage>
        <taxon>Eukaryota</taxon>
        <taxon>Viridiplantae</taxon>
        <taxon>Streptophyta</taxon>
        <taxon>Embryophyta</taxon>
        <taxon>Tracheophyta</taxon>
        <taxon>Spermatophyta</taxon>
        <taxon>Magnoliopsida</taxon>
        <taxon>eudicotyledons</taxon>
        <taxon>Gunneridae</taxon>
        <taxon>Pentapetalae</taxon>
        <taxon>rosids</taxon>
        <taxon>fabids</taxon>
        <taxon>Rosales</taxon>
        <taxon>Moraceae</taxon>
        <taxon>Moreae</taxon>
        <taxon>Morus</taxon>
    </lineage>
</organism>
<evidence type="ECO:0000256" key="1">
    <source>
        <dbReference type="SAM" id="Phobius"/>
    </source>
</evidence>
<accession>W9R8Q8</accession>
<keyword evidence="3" id="KW-1185">Reference proteome</keyword>
<proteinExistence type="predicted"/>
<dbReference type="EMBL" id="KE343797">
    <property type="protein sequence ID" value="EXB41561.1"/>
    <property type="molecule type" value="Genomic_DNA"/>
</dbReference>
<feature type="transmembrane region" description="Helical" evidence="1">
    <location>
        <begin position="63"/>
        <end position="79"/>
    </location>
</feature>
<keyword evidence="1" id="KW-1133">Transmembrane helix</keyword>
<keyword evidence="1" id="KW-0472">Membrane</keyword>
<dbReference type="Proteomes" id="UP000030645">
    <property type="component" value="Unassembled WGS sequence"/>
</dbReference>